<dbReference type="PANTHER" id="PTHR47073">
    <property type="entry name" value="PROTEIN ANTI-SILENCING 1"/>
    <property type="match status" value="1"/>
</dbReference>
<dbReference type="GO" id="GO:0003723">
    <property type="term" value="F:RNA binding"/>
    <property type="evidence" value="ECO:0007669"/>
    <property type="project" value="TreeGrafter"/>
</dbReference>
<dbReference type="Gene3D" id="2.30.30.490">
    <property type="match status" value="1"/>
</dbReference>
<proteinExistence type="predicted"/>
<sequence>MSSLADVKEDKVLDFKWGKKRGVGGKNKEVQFYESFTYEGVQYRLYDSVYVYTNGEEIPYIGKIIKIWENPDKSKKVKLLWYFRSIEILHWIEDVETLEKELFLASGEGVGLANVNPLEAVAGKPNVICISSDSRNPQPSDGVLQMADYVFYRTFDVGKCAVIDKIDEKICGIEEKSVKCQSSFQNLIRRNERLKGMLWQKISHKTTVPSDGKSEISVEKAGPNAEASLAEPKALPGEKSASVVQENSLKLAADNVEEVNGSVSVKKELESDKKGVRSASDSTACLGSKKDANKNNGITGKVLVNQAKAGEKVKFPEVCADDGPHKRLKTDSSVLSSVEKNKNGITKPSLNLNEKDATPMIKAIGASEEKTKYKLAINPPGGDKASYQKLKPEEKMKKLFNGTVLKELARPSPEHEQGTNGQLLEVTQRPDADRRKWFTALDVIWRAFKKPCTAKMIQSTAISSPHNGQALVIFKTSEVAIMVLRKLDQGCLMLPDGRPLVGIIPSLANLQEKQASFPGLLVVDKLKLQMQREMKQAVSTSHCSQPNTIEYAMALDWRLSQARSDRWWEKMYELRPFAACPMF</sequence>
<dbReference type="InterPro" id="IPR043151">
    <property type="entry name" value="BAH_sf"/>
</dbReference>
<dbReference type="FunFam" id="2.30.30.490:FF:000017">
    <property type="entry name" value="Bromo-adjacent homology (BAH) domain-containing protein"/>
    <property type="match status" value="1"/>
</dbReference>
<dbReference type="GO" id="GO:0003682">
    <property type="term" value="F:chromatin binding"/>
    <property type="evidence" value="ECO:0007669"/>
    <property type="project" value="InterPro"/>
</dbReference>
<reference evidence="3 4" key="1">
    <citation type="submission" date="2023-12" db="EMBL/GenBank/DDBJ databases">
        <title>A high-quality genome assembly for Dillenia turbinata (Dilleniales).</title>
        <authorList>
            <person name="Chanderbali A."/>
        </authorList>
    </citation>
    <scope>NUCLEOTIDE SEQUENCE [LARGE SCALE GENOMIC DNA]</scope>
    <source>
        <strain evidence="3">LSX21</strain>
        <tissue evidence="3">Leaf</tissue>
    </source>
</reference>
<dbReference type="AlphaFoldDB" id="A0AAN8UEV9"/>
<feature type="region of interest" description="Disordered" evidence="1">
    <location>
        <begin position="267"/>
        <end position="292"/>
    </location>
</feature>
<organism evidence="3 4">
    <name type="scientific">Dillenia turbinata</name>
    <dbReference type="NCBI Taxonomy" id="194707"/>
    <lineage>
        <taxon>Eukaryota</taxon>
        <taxon>Viridiplantae</taxon>
        <taxon>Streptophyta</taxon>
        <taxon>Embryophyta</taxon>
        <taxon>Tracheophyta</taxon>
        <taxon>Spermatophyta</taxon>
        <taxon>Magnoliopsida</taxon>
        <taxon>eudicotyledons</taxon>
        <taxon>Gunneridae</taxon>
        <taxon>Pentapetalae</taxon>
        <taxon>Dilleniales</taxon>
        <taxon>Dilleniaceae</taxon>
        <taxon>Dillenia</taxon>
    </lineage>
</organism>
<evidence type="ECO:0000256" key="1">
    <source>
        <dbReference type="SAM" id="MobiDB-lite"/>
    </source>
</evidence>
<dbReference type="Pfam" id="PF01426">
    <property type="entry name" value="BAH"/>
    <property type="match status" value="1"/>
</dbReference>
<evidence type="ECO:0000313" key="3">
    <source>
        <dbReference type="EMBL" id="KAK6912699.1"/>
    </source>
</evidence>
<gene>
    <name evidence="3" type="ORF">RJ641_022300</name>
</gene>
<evidence type="ECO:0000259" key="2">
    <source>
        <dbReference type="PROSITE" id="PS51038"/>
    </source>
</evidence>
<feature type="domain" description="BAH" evidence="2">
    <location>
        <begin position="41"/>
        <end position="166"/>
    </location>
</feature>
<dbReference type="Proteomes" id="UP001370490">
    <property type="component" value="Unassembled WGS sequence"/>
</dbReference>
<dbReference type="InterPro" id="IPR001025">
    <property type="entry name" value="BAH_dom"/>
</dbReference>
<accession>A0AAN8UEV9</accession>
<dbReference type="EMBL" id="JBAMMX010000027">
    <property type="protein sequence ID" value="KAK6912699.1"/>
    <property type="molecule type" value="Genomic_DNA"/>
</dbReference>
<dbReference type="PANTHER" id="PTHR47073:SF7">
    <property type="entry name" value="BAH DOMAIN-CONTAINING PROTEIN"/>
    <property type="match status" value="1"/>
</dbReference>
<name>A0AAN8UEV9_9MAGN</name>
<dbReference type="PROSITE" id="PS51038">
    <property type="entry name" value="BAH"/>
    <property type="match status" value="1"/>
</dbReference>
<protein>
    <recommendedName>
        <fullName evidence="2">BAH domain-containing protein</fullName>
    </recommendedName>
</protein>
<comment type="caution">
    <text evidence="3">The sequence shown here is derived from an EMBL/GenBank/DDBJ whole genome shotgun (WGS) entry which is preliminary data.</text>
</comment>
<evidence type="ECO:0000313" key="4">
    <source>
        <dbReference type="Proteomes" id="UP001370490"/>
    </source>
</evidence>
<keyword evidence="4" id="KW-1185">Reference proteome</keyword>